<feature type="domain" description="Beta-lactamase-related" evidence="1">
    <location>
        <begin position="47"/>
        <end position="378"/>
    </location>
</feature>
<evidence type="ECO:0000313" key="2">
    <source>
        <dbReference type="EMBL" id="ODN01571.1"/>
    </source>
</evidence>
<dbReference type="Proteomes" id="UP000094527">
    <property type="component" value="Unassembled WGS sequence"/>
</dbReference>
<dbReference type="OMA" id="TGYTWKR"/>
<gene>
    <name evidence="2" type="ORF">Ocin01_05119</name>
</gene>
<accession>A0A1D2N8K8</accession>
<dbReference type="PANTHER" id="PTHR46825">
    <property type="entry name" value="D-ALANYL-D-ALANINE-CARBOXYPEPTIDASE/ENDOPEPTIDASE AMPH"/>
    <property type="match status" value="1"/>
</dbReference>
<dbReference type="PANTHER" id="PTHR46825:SF15">
    <property type="entry name" value="BETA-LACTAMASE-RELATED DOMAIN-CONTAINING PROTEIN"/>
    <property type="match status" value="1"/>
</dbReference>
<proteinExistence type="predicted"/>
<dbReference type="OrthoDB" id="7773096at2759"/>
<sequence>MGIILTLPQNSHTQGQNIDPEIRSRIENFIRNVYLPATKTSSLGLSIVQKDGEVLYSTGYGYADQEKSIPNGNQTQFLIGSITKSFTSAIVIKVLSEKFPDLGEKVLDTPIRKLIPSANLTLNDRFRSDFVTFRDLLSHRTCIVQDDLSLSSEPFGSNEELLFRLRYAEEGCGFRSEFQYNNYMFALAGKLIGLISNLEYETLLQEFLIDLNMLNTTLVKKSDNFSDMPYRAQPYYVMDNVSYPFNTELIKRLEVTNAAGGLFSTPNDMARYLRFHLNLGSIDGNQVIPEDIMRWMTKPSNALPISAFKTSEEDRIITLMAYGLGLSIASYDGWQYVQHSGSFPPYSSFMSLFPEKKVGIFSNTNQGPVLADVRILHTFIYDTLIGVNDATEKALKALRNHQAEPRKLTEKGARVVTEFLQKCTKTRSQNEVIIGNYGSGIQGDIEISERFNNQTNATGLYMDYGKWTQAWLEHVEGDTYKLIWDTVMIQDFYANGDPTGLVYSTFKNGTLEILMPMGDALMSMGKFELGVSLDTLPPIPWAPDSCGPE</sequence>
<protein>
    <submittedName>
        <fullName evidence="2">Protein flp</fullName>
    </submittedName>
</protein>
<dbReference type="InterPro" id="IPR012338">
    <property type="entry name" value="Beta-lactam/transpept-like"/>
</dbReference>
<evidence type="ECO:0000259" key="1">
    <source>
        <dbReference type="Pfam" id="PF00144"/>
    </source>
</evidence>
<reference evidence="2 3" key="1">
    <citation type="journal article" date="2016" name="Genome Biol. Evol.">
        <title>Gene Family Evolution Reflects Adaptation to Soil Environmental Stressors in the Genome of the Collembolan Orchesella cincta.</title>
        <authorList>
            <person name="Faddeeva-Vakhrusheva A."/>
            <person name="Derks M.F."/>
            <person name="Anvar S.Y."/>
            <person name="Agamennone V."/>
            <person name="Suring W."/>
            <person name="Smit S."/>
            <person name="van Straalen N.M."/>
            <person name="Roelofs D."/>
        </authorList>
    </citation>
    <scope>NUCLEOTIDE SEQUENCE [LARGE SCALE GENOMIC DNA]</scope>
    <source>
        <tissue evidence="2">Mixed pool</tissue>
    </source>
</reference>
<dbReference type="AlphaFoldDB" id="A0A1D2N8K8"/>
<organism evidence="2 3">
    <name type="scientific">Orchesella cincta</name>
    <name type="common">Springtail</name>
    <name type="synonym">Podura cincta</name>
    <dbReference type="NCBI Taxonomy" id="48709"/>
    <lineage>
        <taxon>Eukaryota</taxon>
        <taxon>Metazoa</taxon>
        <taxon>Ecdysozoa</taxon>
        <taxon>Arthropoda</taxon>
        <taxon>Hexapoda</taxon>
        <taxon>Collembola</taxon>
        <taxon>Entomobryomorpha</taxon>
        <taxon>Entomobryoidea</taxon>
        <taxon>Orchesellidae</taxon>
        <taxon>Orchesellinae</taxon>
        <taxon>Orchesella</taxon>
    </lineage>
</organism>
<keyword evidence="3" id="KW-1185">Reference proteome</keyword>
<dbReference type="SUPFAM" id="SSF56601">
    <property type="entry name" value="beta-lactamase/transpeptidase-like"/>
    <property type="match status" value="1"/>
</dbReference>
<dbReference type="Gene3D" id="3.40.710.10">
    <property type="entry name" value="DD-peptidase/beta-lactamase superfamily"/>
    <property type="match status" value="1"/>
</dbReference>
<dbReference type="Pfam" id="PF00144">
    <property type="entry name" value="Beta-lactamase"/>
    <property type="match status" value="1"/>
</dbReference>
<evidence type="ECO:0000313" key="3">
    <source>
        <dbReference type="Proteomes" id="UP000094527"/>
    </source>
</evidence>
<dbReference type="InterPro" id="IPR050491">
    <property type="entry name" value="AmpC-like"/>
</dbReference>
<dbReference type="STRING" id="48709.A0A1D2N8K8"/>
<comment type="caution">
    <text evidence="2">The sequence shown here is derived from an EMBL/GenBank/DDBJ whole genome shotgun (WGS) entry which is preliminary data.</text>
</comment>
<name>A0A1D2N8K8_ORCCI</name>
<dbReference type="EMBL" id="LJIJ01000147">
    <property type="protein sequence ID" value="ODN01571.1"/>
    <property type="molecule type" value="Genomic_DNA"/>
</dbReference>
<dbReference type="InterPro" id="IPR001466">
    <property type="entry name" value="Beta-lactam-related"/>
</dbReference>